<accession>A0A0P7WUB7</accession>
<comment type="caution">
    <text evidence="3">The sequence shown here is derived from an EMBL/GenBank/DDBJ whole genome shotgun (WGS) entry which is preliminary data.</text>
</comment>
<dbReference type="AlphaFoldDB" id="A0A0P7WUB7"/>
<dbReference type="InterPro" id="IPR035100">
    <property type="entry name" value="TF_IIS-typ"/>
</dbReference>
<protein>
    <submittedName>
        <fullName evidence="3">Transcription elongation factor A N-terminal and central domain-containing protein-like</fullName>
    </submittedName>
</protein>
<dbReference type="SMART" id="SM00510">
    <property type="entry name" value="TFS2M"/>
    <property type="match status" value="1"/>
</dbReference>
<organism evidence="3 4">
    <name type="scientific">Scleropages formosus</name>
    <name type="common">Asian bonytongue</name>
    <name type="synonym">Osteoglossum formosum</name>
    <dbReference type="NCBI Taxonomy" id="113540"/>
    <lineage>
        <taxon>Eukaryota</taxon>
        <taxon>Metazoa</taxon>
        <taxon>Chordata</taxon>
        <taxon>Craniata</taxon>
        <taxon>Vertebrata</taxon>
        <taxon>Euteleostomi</taxon>
        <taxon>Actinopterygii</taxon>
        <taxon>Neopterygii</taxon>
        <taxon>Teleostei</taxon>
        <taxon>Osteoglossocephala</taxon>
        <taxon>Osteoglossomorpha</taxon>
        <taxon>Osteoglossiformes</taxon>
        <taxon>Osteoglossidae</taxon>
        <taxon>Scleropages</taxon>
    </lineage>
</organism>
<name>A0A0P7WUB7_SCLFO</name>
<dbReference type="InterPro" id="IPR036575">
    <property type="entry name" value="TFIIS_cen_dom_sf"/>
</dbReference>
<dbReference type="SUPFAM" id="SSF46942">
    <property type="entry name" value="Elongation factor TFIIS domain 2"/>
    <property type="match status" value="1"/>
</dbReference>
<evidence type="ECO:0000313" key="3">
    <source>
        <dbReference type="EMBL" id="KPP65330.1"/>
    </source>
</evidence>
<keyword evidence="1" id="KW-0732">Signal</keyword>
<proteinExistence type="predicted"/>
<dbReference type="SUPFAM" id="SSF47676">
    <property type="entry name" value="Conserved domain common to transcription factors TFIIS, elongin A, CRSP70"/>
    <property type="match status" value="1"/>
</dbReference>
<feature type="domain" description="TFIIS central" evidence="2">
    <location>
        <begin position="94"/>
        <end position="239"/>
    </location>
</feature>
<dbReference type="Gene3D" id="2.20.25.10">
    <property type="match status" value="1"/>
</dbReference>
<sequence length="297" mass="33897">MVTFRSIGFLWHFGFFLHLMDVKEVGEIALRMERLYEMGHYEEVEDLLRRAGELPFTVEHLQRSGIGPVLHRALRTCPAAAVRKAARVIIDPLLKNQVVKMAAEVMCHLEDWILLVVVFLTDPPLKNQVALSHPEVNSPVVLQPVATLRKLAHAIEEHIFALHGQNERKYKSCVRSKVANLRNPKSTHLRQELLCGELGAERFAQMSSAEMAGEELRRLRAEYTEQGISQHQLPQPVEGTSTRKVRCRRCEGFNCHVTRIPRGTLFLPGWVRSGSPDEEMTFVTCNTCGQQWYHSGW</sequence>
<dbReference type="PANTHER" id="PTHR11477">
    <property type="entry name" value="TRANSCRIPTION FACTOR S-II ZINC FINGER DOMAIN-CONTAINING PROTEIN"/>
    <property type="match status" value="1"/>
</dbReference>
<dbReference type="GO" id="GO:0006351">
    <property type="term" value="P:DNA-templated transcription"/>
    <property type="evidence" value="ECO:0007669"/>
    <property type="project" value="InterPro"/>
</dbReference>
<evidence type="ECO:0000256" key="1">
    <source>
        <dbReference type="SAM" id="SignalP"/>
    </source>
</evidence>
<feature type="signal peptide" evidence="1">
    <location>
        <begin position="1"/>
        <end position="22"/>
    </location>
</feature>
<feature type="chain" id="PRO_5006144822" evidence="1">
    <location>
        <begin position="23"/>
        <end position="297"/>
    </location>
</feature>
<keyword evidence="3" id="KW-0251">Elongation factor</keyword>
<dbReference type="Pfam" id="PF07500">
    <property type="entry name" value="TFIIS_M"/>
    <property type="match status" value="1"/>
</dbReference>
<dbReference type="InterPro" id="IPR003618">
    <property type="entry name" value="TFIIS_cen_dom"/>
</dbReference>
<dbReference type="EMBL" id="JARO02006387">
    <property type="protein sequence ID" value="KPP65330.1"/>
    <property type="molecule type" value="Genomic_DNA"/>
</dbReference>
<keyword evidence="3" id="KW-0648">Protein biosynthesis</keyword>
<dbReference type="STRING" id="113540.ENSSFOP00015000037"/>
<dbReference type="InterPro" id="IPR035441">
    <property type="entry name" value="TFIIS/LEDGF_dom_sf"/>
</dbReference>
<feature type="non-terminal residue" evidence="3">
    <location>
        <position position="297"/>
    </location>
</feature>
<dbReference type="Pfam" id="PF08711">
    <property type="entry name" value="Med26"/>
    <property type="match status" value="1"/>
</dbReference>
<evidence type="ECO:0000313" key="4">
    <source>
        <dbReference type="Proteomes" id="UP000034805"/>
    </source>
</evidence>
<dbReference type="Gene3D" id="1.10.472.30">
    <property type="entry name" value="Transcription elongation factor S-II, central domain"/>
    <property type="match status" value="1"/>
</dbReference>
<reference evidence="3 4" key="1">
    <citation type="submission" date="2015-08" db="EMBL/GenBank/DDBJ databases">
        <title>The genome of the Asian arowana (Scleropages formosus).</title>
        <authorList>
            <person name="Tan M.H."/>
            <person name="Gan H.M."/>
            <person name="Croft L.J."/>
            <person name="Austin C.M."/>
        </authorList>
    </citation>
    <scope>NUCLEOTIDE SEQUENCE [LARGE SCALE GENOMIC DNA]</scope>
    <source>
        <strain evidence="3">Aro1</strain>
    </source>
</reference>
<dbReference type="PIRSF" id="PIRSF006704">
    <property type="entry name" value="TF_IIS"/>
    <property type="match status" value="1"/>
</dbReference>
<dbReference type="GO" id="GO:0003746">
    <property type="term" value="F:translation elongation factor activity"/>
    <property type="evidence" value="ECO:0007669"/>
    <property type="project" value="UniProtKB-KW"/>
</dbReference>
<dbReference type="PROSITE" id="PS51321">
    <property type="entry name" value="TFIIS_CENTRAL"/>
    <property type="match status" value="1"/>
</dbReference>
<dbReference type="GO" id="GO:0005634">
    <property type="term" value="C:nucleus"/>
    <property type="evidence" value="ECO:0007669"/>
    <property type="project" value="TreeGrafter"/>
</dbReference>
<gene>
    <name evidence="3" type="ORF">Z043_116262</name>
</gene>
<dbReference type="InterPro" id="IPR017923">
    <property type="entry name" value="TFIIS_N"/>
</dbReference>
<dbReference type="Proteomes" id="UP000034805">
    <property type="component" value="Unassembled WGS sequence"/>
</dbReference>
<dbReference type="PANTHER" id="PTHR11477:SF7">
    <property type="entry name" value="TRANSCRIPTION ELONGATION FACTOR A N-TERMINAL AND CENTRAL DOMAIN-CONTAINING PROTEIN"/>
    <property type="match status" value="1"/>
</dbReference>
<evidence type="ECO:0000259" key="2">
    <source>
        <dbReference type="PROSITE" id="PS51321"/>
    </source>
</evidence>